<feature type="domain" description="DNA methylase N-4/N-6" evidence="3">
    <location>
        <begin position="49"/>
        <end position="109"/>
    </location>
</feature>
<sequence length="305" mass="33858">MESTMTITYEEALDGKQWEETVMGERVTGNGILIDFPSDVQLRKEYFAGADKGHPAKANLIMMDWLIQRLTKVGDTILDPTSGVGSLIYATLSGRNVVNIELEKHFCEIQQLSWAFMNMNHKPTGKFLLLEGDARRYLPIVKLGEHYTTPYSESGGIDHCIFSPPYSVNISRGGAKVAAMAAESGTFVGEYGQDRAQLATLSYFNLLVAMKEIYRGVYNSLPVGGLLCTITKDSVNTKASSYRGLGGIEPYSADTVKICYEVGFELVELWQRDAKPSLRLQIAWSQNPGIPHVTTEEIIILRKTK</sequence>
<dbReference type="InterPro" id="IPR029063">
    <property type="entry name" value="SAM-dependent_MTases_sf"/>
</dbReference>
<dbReference type="GO" id="GO:0032259">
    <property type="term" value="P:methylation"/>
    <property type="evidence" value="ECO:0007669"/>
    <property type="project" value="UniProtKB-KW"/>
</dbReference>
<evidence type="ECO:0000313" key="4">
    <source>
        <dbReference type="EMBL" id="QJA82066.1"/>
    </source>
</evidence>
<dbReference type="AlphaFoldDB" id="A0A6M3KJ69"/>
<protein>
    <submittedName>
        <fullName evidence="4">Putative methyltransferase</fullName>
    </submittedName>
</protein>
<organism evidence="4">
    <name type="scientific">viral metagenome</name>
    <dbReference type="NCBI Taxonomy" id="1070528"/>
    <lineage>
        <taxon>unclassified sequences</taxon>
        <taxon>metagenomes</taxon>
        <taxon>organismal metagenomes</taxon>
    </lineage>
</organism>
<dbReference type="GO" id="GO:0003677">
    <property type="term" value="F:DNA binding"/>
    <property type="evidence" value="ECO:0007669"/>
    <property type="project" value="InterPro"/>
</dbReference>
<dbReference type="GO" id="GO:0008170">
    <property type="term" value="F:N-methyltransferase activity"/>
    <property type="evidence" value="ECO:0007669"/>
    <property type="project" value="InterPro"/>
</dbReference>
<gene>
    <name evidence="4" type="ORF">MM415A00447_0012</name>
</gene>
<keyword evidence="2 4" id="KW-0808">Transferase</keyword>
<evidence type="ECO:0000256" key="2">
    <source>
        <dbReference type="ARBA" id="ARBA00022679"/>
    </source>
</evidence>
<evidence type="ECO:0000256" key="1">
    <source>
        <dbReference type="ARBA" id="ARBA00022603"/>
    </source>
</evidence>
<dbReference type="Gene3D" id="3.40.50.150">
    <property type="entry name" value="Vaccinia Virus protein VP39"/>
    <property type="match status" value="1"/>
</dbReference>
<name>A0A6M3KJ69_9ZZZZ</name>
<proteinExistence type="predicted"/>
<dbReference type="EMBL" id="MT142478">
    <property type="protein sequence ID" value="QJA82066.1"/>
    <property type="molecule type" value="Genomic_DNA"/>
</dbReference>
<reference evidence="4" key="1">
    <citation type="submission" date="2020-03" db="EMBL/GenBank/DDBJ databases">
        <title>The deep terrestrial virosphere.</title>
        <authorList>
            <person name="Holmfeldt K."/>
            <person name="Nilsson E."/>
            <person name="Simone D."/>
            <person name="Lopez-Fernandez M."/>
            <person name="Wu X."/>
            <person name="de Brujin I."/>
            <person name="Lundin D."/>
            <person name="Andersson A."/>
            <person name="Bertilsson S."/>
            <person name="Dopson M."/>
        </authorList>
    </citation>
    <scope>NUCLEOTIDE SEQUENCE</scope>
    <source>
        <strain evidence="4">MM415A00447</strain>
    </source>
</reference>
<dbReference type="SUPFAM" id="SSF53335">
    <property type="entry name" value="S-adenosyl-L-methionine-dependent methyltransferases"/>
    <property type="match status" value="2"/>
</dbReference>
<dbReference type="InterPro" id="IPR002941">
    <property type="entry name" value="DNA_methylase_N4/N6"/>
</dbReference>
<evidence type="ECO:0000259" key="3">
    <source>
        <dbReference type="Pfam" id="PF01555"/>
    </source>
</evidence>
<dbReference type="Pfam" id="PF01555">
    <property type="entry name" value="N6_N4_Mtase"/>
    <property type="match status" value="1"/>
</dbReference>
<accession>A0A6M3KJ69</accession>
<keyword evidence="1 4" id="KW-0489">Methyltransferase</keyword>